<evidence type="ECO:0000256" key="1">
    <source>
        <dbReference type="ARBA" id="ARBA00005820"/>
    </source>
</evidence>
<dbReference type="SUPFAM" id="SSF46894">
    <property type="entry name" value="C-terminal effector domain of the bipartite response regulators"/>
    <property type="match status" value="1"/>
</dbReference>
<dbReference type="GO" id="GO:0003677">
    <property type="term" value="F:DNA binding"/>
    <property type="evidence" value="ECO:0007669"/>
    <property type="project" value="UniProtKB-KW"/>
</dbReference>
<dbReference type="Gene3D" id="1.25.40.10">
    <property type="entry name" value="Tetratricopeptide repeat domain"/>
    <property type="match status" value="1"/>
</dbReference>
<feature type="domain" description="Bacterial transcriptional activator" evidence="4">
    <location>
        <begin position="105"/>
        <end position="249"/>
    </location>
</feature>
<dbReference type="AlphaFoldDB" id="A0A514BSU7"/>
<name>A0A514BSU7_9GAMM</name>
<dbReference type="InterPro" id="IPR005158">
    <property type="entry name" value="BTAD"/>
</dbReference>
<comment type="similarity">
    <text evidence="1">Belongs to the AfsR/DnrI/RedD regulatory family.</text>
</comment>
<dbReference type="OrthoDB" id="135231at2"/>
<dbReference type="PANTHER" id="PTHR35807:SF2">
    <property type="entry name" value="TRANSCRIPTIONAL ACTIVATOR DOMAIN"/>
    <property type="match status" value="1"/>
</dbReference>
<feature type="domain" description="OmpR/PhoB-type" evidence="3">
    <location>
        <begin position="19"/>
        <end position="97"/>
    </location>
</feature>
<organism evidence="5 6">
    <name type="scientific">Marilutibacter alkalisoli</name>
    <dbReference type="NCBI Taxonomy" id="2591633"/>
    <lineage>
        <taxon>Bacteria</taxon>
        <taxon>Pseudomonadati</taxon>
        <taxon>Pseudomonadota</taxon>
        <taxon>Gammaproteobacteria</taxon>
        <taxon>Lysobacterales</taxon>
        <taxon>Lysobacteraceae</taxon>
        <taxon>Marilutibacter</taxon>
    </lineage>
</organism>
<dbReference type="Gene3D" id="1.10.10.10">
    <property type="entry name" value="Winged helix-like DNA-binding domain superfamily/Winged helix DNA-binding domain"/>
    <property type="match status" value="1"/>
</dbReference>
<dbReference type="Pfam" id="PF03704">
    <property type="entry name" value="BTAD"/>
    <property type="match status" value="1"/>
</dbReference>
<dbReference type="SMART" id="SM01043">
    <property type="entry name" value="BTAD"/>
    <property type="match status" value="1"/>
</dbReference>
<dbReference type="InterPro" id="IPR016032">
    <property type="entry name" value="Sig_transdc_resp-reg_C-effctor"/>
</dbReference>
<keyword evidence="6" id="KW-1185">Reference proteome</keyword>
<keyword evidence="2" id="KW-0238">DNA-binding</keyword>
<dbReference type="EMBL" id="CP041242">
    <property type="protein sequence ID" value="QDH70463.1"/>
    <property type="molecule type" value="Genomic_DNA"/>
</dbReference>
<dbReference type="GO" id="GO:0000160">
    <property type="term" value="P:phosphorelay signal transduction system"/>
    <property type="evidence" value="ECO:0007669"/>
    <property type="project" value="InterPro"/>
</dbReference>
<sequence>MLRIRMFGSFSVATDGADGEAVAISGRCANLLAYLALGHGRFFSRSELLASLWPERTSSSTPGSFNTALWRLRRMVERPPLKHGDLIVSDRRGAISLNGPAGVWLDVEEFKKQVSPGLSRPTESLSDADIDGLRRGVAMYKSDILLEVTDDWALREREKHRRDYLNALGRLMQVARIRRDYDEAIGYAQAILDNDALREDVHRELMLLYVSSGQRAQALQQFECCRELLRRELAIQPMRETMEVYRQIAESAIGAMASVERDVAVMRPEGPVRARDSSRSLATPASLAEACDLIDSTRRQLSTADAQLQLSLRFLRQ</sequence>
<protein>
    <submittedName>
        <fullName evidence="5">Response regulator receiver protein</fullName>
    </submittedName>
</protein>
<dbReference type="GO" id="GO:0006355">
    <property type="term" value="P:regulation of DNA-templated transcription"/>
    <property type="evidence" value="ECO:0007669"/>
    <property type="project" value="InterPro"/>
</dbReference>
<dbReference type="InterPro" id="IPR036388">
    <property type="entry name" value="WH-like_DNA-bd_sf"/>
</dbReference>
<dbReference type="Proteomes" id="UP000317199">
    <property type="component" value="Chromosome"/>
</dbReference>
<dbReference type="PANTHER" id="PTHR35807">
    <property type="entry name" value="TRANSCRIPTIONAL REGULATOR REDD-RELATED"/>
    <property type="match status" value="1"/>
</dbReference>
<evidence type="ECO:0000313" key="6">
    <source>
        <dbReference type="Proteomes" id="UP000317199"/>
    </source>
</evidence>
<evidence type="ECO:0000256" key="2">
    <source>
        <dbReference type="ARBA" id="ARBA00023125"/>
    </source>
</evidence>
<evidence type="ECO:0000259" key="3">
    <source>
        <dbReference type="SMART" id="SM00862"/>
    </source>
</evidence>
<evidence type="ECO:0000259" key="4">
    <source>
        <dbReference type="SMART" id="SM01043"/>
    </source>
</evidence>
<reference evidence="5 6" key="1">
    <citation type="submission" date="2019-06" db="EMBL/GenBank/DDBJ databases">
        <title>Lysobacter alkalisoli sp. nov. isolated from saline-alkali soil.</title>
        <authorList>
            <person name="Sun J.-Q."/>
            <person name="Xu L."/>
        </authorList>
    </citation>
    <scope>NUCLEOTIDE SEQUENCE [LARGE SCALE GENOMIC DNA]</scope>
    <source>
        <strain evidence="5 6">SJ-36</strain>
    </source>
</reference>
<gene>
    <name evidence="5" type="ORF">FKV23_10510</name>
</gene>
<accession>A0A514BSU7</accession>
<dbReference type="InterPro" id="IPR011990">
    <property type="entry name" value="TPR-like_helical_dom_sf"/>
</dbReference>
<dbReference type="InterPro" id="IPR051677">
    <property type="entry name" value="AfsR-DnrI-RedD_regulator"/>
</dbReference>
<dbReference type="SMART" id="SM00862">
    <property type="entry name" value="Trans_reg_C"/>
    <property type="match status" value="1"/>
</dbReference>
<dbReference type="SUPFAM" id="SSF48452">
    <property type="entry name" value="TPR-like"/>
    <property type="match status" value="1"/>
</dbReference>
<evidence type="ECO:0000313" key="5">
    <source>
        <dbReference type="EMBL" id="QDH70463.1"/>
    </source>
</evidence>
<dbReference type="KEGG" id="lyj:FKV23_10510"/>
<proteinExistence type="inferred from homology"/>
<dbReference type="InterPro" id="IPR001867">
    <property type="entry name" value="OmpR/PhoB-type_DNA-bd"/>
</dbReference>